<keyword evidence="3" id="KW-1185">Reference proteome</keyword>
<gene>
    <name evidence="2" type="ORF">ASIM_LOCUS7959</name>
</gene>
<reference evidence="4" key="1">
    <citation type="submission" date="2017-02" db="UniProtKB">
        <authorList>
            <consortium name="WormBaseParasite"/>
        </authorList>
    </citation>
    <scope>IDENTIFICATION</scope>
</reference>
<name>A0A0M3JKM9_ANISI</name>
<organism evidence="4">
    <name type="scientific">Anisakis simplex</name>
    <name type="common">Herring worm</name>
    <dbReference type="NCBI Taxonomy" id="6269"/>
    <lineage>
        <taxon>Eukaryota</taxon>
        <taxon>Metazoa</taxon>
        <taxon>Ecdysozoa</taxon>
        <taxon>Nematoda</taxon>
        <taxon>Chromadorea</taxon>
        <taxon>Rhabditida</taxon>
        <taxon>Spirurina</taxon>
        <taxon>Ascaridomorpha</taxon>
        <taxon>Ascaridoidea</taxon>
        <taxon>Anisakidae</taxon>
        <taxon>Anisakis</taxon>
        <taxon>Anisakis simplex complex</taxon>
    </lineage>
</organism>
<feature type="region of interest" description="Disordered" evidence="1">
    <location>
        <begin position="20"/>
        <end position="72"/>
    </location>
</feature>
<dbReference type="EMBL" id="UYRR01020426">
    <property type="protein sequence ID" value="VDK30460.1"/>
    <property type="molecule type" value="Genomic_DNA"/>
</dbReference>
<evidence type="ECO:0000313" key="3">
    <source>
        <dbReference type="Proteomes" id="UP000267096"/>
    </source>
</evidence>
<feature type="compositionally biased region" description="Polar residues" evidence="1">
    <location>
        <begin position="62"/>
        <end position="72"/>
    </location>
</feature>
<dbReference type="WBParaSite" id="ASIM_0000820401-mRNA-1">
    <property type="protein sequence ID" value="ASIM_0000820401-mRNA-1"/>
    <property type="gene ID" value="ASIM_0000820401"/>
</dbReference>
<reference evidence="2 3" key="2">
    <citation type="submission" date="2018-11" db="EMBL/GenBank/DDBJ databases">
        <authorList>
            <consortium name="Pathogen Informatics"/>
        </authorList>
    </citation>
    <scope>NUCLEOTIDE SEQUENCE [LARGE SCALE GENOMIC DNA]</scope>
</reference>
<evidence type="ECO:0000256" key="1">
    <source>
        <dbReference type="SAM" id="MobiDB-lite"/>
    </source>
</evidence>
<accession>A0A0M3JKM9</accession>
<protein>
    <submittedName>
        <fullName evidence="2 4">Uncharacterized protein</fullName>
    </submittedName>
</protein>
<dbReference type="AlphaFoldDB" id="A0A0M3JKM9"/>
<dbReference type="Proteomes" id="UP000267096">
    <property type="component" value="Unassembled WGS sequence"/>
</dbReference>
<evidence type="ECO:0000313" key="4">
    <source>
        <dbReference type="WBParaSite" id="ASIM_0000820401-mRNA-1"/>
    </source>
</evidence>
<feature type="compositionally biased region" description="Polar residues" evidence="1">
    <location>
        <begin position="25"/>
        <end position="55"/>
    </location>
</feature>
<proteinExistence type="predicted"/>
<evidence type="ECO:0000313" key="2">
    <source>
        <dbReference type="EMBL" id="VDK30460.1"/>
    </source>
</evidence>
<sequence length="133" mass="14691">MDFLLACEFCLPSVDNRVTEEENLDSTPSSVLKPTQSLTTSNDIDSRTVKQSSSGIVPLPTPSSSKQSSNHAPTFPYPLYKSLMPEGRYGSGTVLSMKPAGIRAEDVDEVRHDSSFSRIEEHIHHAFNSPNYF</sequence>